<accession>A0A9P5D0W9</accession>
<dbReference type="GO" id="GO:0016126">
    <property type="term" value="P:sterol biosynthetic process"/>
    <property type="evidence" value="ECO:0007669"/>
    <property type="project" value="TreeGrafter"/>
</dbReference>
<keyword evidence="4" id="KW-0256">Endoplasmic reticulum</keyword>
<feature type="compositionally biased region" description="Polar residues" evidence="7">
    <location>
        <begin position="41"/>
        <end position="54"/>
    </location>
</feature>
<feature type="transmembrane region" description="Helical" evidence="8">
    <location>
        <begin position="315"/>
        <end position="332"/>
    </location>
</feature>
<name>A0A9P5D0W9_9HYPO</name>
<comment type="similarity">
    <text evidence="2">Belongs to the INSIG family.</text>
</comment>
<evidence type="ECO:0000256" key="7">
    <source>
        <dbReference type="SAM" id="MobiDB-lite"/>
    </source>
</evidence>
<dbReference type="InterPro" id="IPR025929">
    <property type="entry name" value="INSIG_fam"/>
</dbReference>
<dbReference type="PANTHER" id="PTHR15301:SF3">
    <property type="entry name" value="PROTEIN NSG1-RELATED"/>
    <property type="match status" value="1"/>
</dbReference>
<reference evidence="9" key="1">
    <citation type="submission" date="2020-03" db="EMBL/GenBank/DDBJ databases">
        <title>Site-based positive gene gene selection in Geosmithia morbida across the United States reveals a broad range of putative effectors and factors for local host and environmental adapation.</title>
        <authorList>
            <person name="Onufrak A."/>
            <person name="Murdoch R.W."/>
            <person name="Gazis R."/>
            <person name="Huff M."/>
            <person name="Staton M."/>
            <person name="Klingeman W."/>
            <person name="Hadziabdic D."/>
        </authorList>
    </citation>
    <scope>NUCLEOTIDE SEQUENCE</scope>
    <source>
        <strain evidence="9">1262</strain>
    </source>
</reference>
<feature type="transmembrane region" description="Helical" evidence="8">
    <location>
        <begin position="265"/>
        <end position="283"/>
    </location>
</feature>
<protein>
    <submittedName>
        <fullName evidence="9">Insulin-induced protein (INSIG)</fullName>
    </submittedName>
</protein>
<dbReference type="PANTHER" id="PTHR15301">
    <property type="entry name" value="INSULIN-INDUCED GENE 1"/>
    <property type="match status" value="1"/>
</dbReference>
<keyword evidence="10" id="KW-1185">Reference proteome</keyword>
<dbReference type="Pfam" id="PF07281">
    <property type="entry name" value="INSIG"/>
    <property type="match status" value="1"/>
</dbReference>
<evidence type="ECO:0000256" key="8">
    <source>
        <dbReference type="SAM" id="Phobius"/>
    </source>
</evidence>
<evidence type="ECO:0000256" key="2">
    <source>
        <dbReference type="ARBA" id="ARBA00007475"/>
    </source>
</evidence>
<evidence type="ECO:0000256" key="3">
    <source>
        <dbReference type="ARBA" id="ARBA00022692"/>
    </source>
</evidence>
<proteinExistence type="inferred from homology"/>
<sequence length="430" mass="44363">MTDNAPPLIRPIPRRPFNRSGSNDDDVDGSPSLAGADISRPPSTRNLTASTLSGIFSPATPGADEDGDRTFDVAVTVTPGTRTPLRRPSIDDVTYELMKRRSHPQRGRAYSTVTVDADRVGRSRHPRSGGGGGGSGGGVSAASLAVRCGLLFTLGLGFGVVLARFEKGAGSAADAGAAAAAADKVDHARRNLVFWGVSGVVLGGAMPTFDRIWAATLGASVADGKRHDGSSAVVDGDDDDDDDDDDGDQKDRGALAGVGGRTTDLAMILRPIGVFMGIVFAIRRLAWDSTLQVAFTLASVNPLLWWLIDRSAVGLVLSAAVGVVGSVVLLGTDPDMMPVPSASLDVLRGGDGRIGATGNHSAGTAAAAAAAAARGVDAFPLAAIVSQETVEAGAWMLSVLFCSSLCFGNIGRRLAWDKKTVMKSRWVGTR</sequence>
<feature type="region of interest" description="Disordered" evidence="7">
    <location>
        <begin position="222"/>
        <end position="255"/>
    </location>
</feature>
<evidence type="ECO:0000313" key="9">
    <source>
        <dbReference type="EMBL" id="KAF4123198.1"/>
    </source>
</evidence>
<dbReference type="RefSeq" id="XP_035321850.1">
    <property type="nucleotide sequence ID" value="XM_035468716.1"/>
</dbReference>
<feature type="region of interest" description="Disordered" evidence="7">
    <location>
        <begin position="1"/>
        <end position="69"/>
    </location>
</feature>
<dbReference type="GeneID" id="55972971"/>
<dbReference type="GO" id="GO:0005789">
    <property type="term" value="C:endoplasmic reticulum membrane"/>
    <property type="evidence" value="ECO:0007669"/>
    <property type="project" value="UniProtKB-SubCell"/>
</dbReference>
<gene>
    <name evidence="9" type="ORF">GMORB2_6748</name>
</gene>
<evidence type="ECO:0000256" key="6">
    <source>
        <dbReference type="ARBA" id="ARBA00023136"/>
    </source>
</evidence>
<keyword evidence="5 8" id="KW-1133">Transmembrane helix</keyword>
<dbReference type="EMBL" id="JAANYQ010000007">
    <property type="protein sequence ID" value="KAF4123198.1"/>
    <property type="molecule type" value="Genomic_DNA"/>
</dbReference>
<evidence type="ECO:0000256" key="5">
    <source>
        <dbReference type="ARBA" id="ARBA00022989"/>
    </source>
</evidence>
<evidence type="ECO:0000313" key="10">
    <source>
        <dbReference type="Proteomes" id="UP000749293"/>
    </source>
</evidence>
<keyword evidence="3 8" id="KW-0812">Transmembrane</keyword>
<feature type="transmembrane region" description="Helical" evidence="8">
    <location>
        <begin position="394"/>
        <end position="415"/>
    </location>
</feature>
<organism evidence="9 10">
    <name type="scientific">Geosmithia morbida</name>
    <dbReference type="NCBI Taxonomy" id="1094350"/>
    <lineage>
        <taxon>Eukaryota</taxon>
        <taxon>Fungi</taxon>
        <taxon>Dikarya</taxon>
        <taxon>Ascomycota</taxon>
        <taxon>Pezizomycotina</taxon>
        <taxon>Sordariomycetes</taxon>
        <taxon>Hypocreomycetidae</taxon>
        <taxon>Hypocreales</taxon>
        <taxon>Bionectriaceae</taxon>
        <taxon>Geosmithia</taxon>
    </lineage>
</organism>
<keyword evidence="6 8" id="KW-0472">Membrane</keyword>
<comment type="subcellular location">
    <subcellularLocation>
        <location evidence="1">Endoplasmic reticulum membrane</location>
        <topology evidence="1">Multi-pass membrane protein</topology>
    </subcellularLocation>
</comment>
<evidence type="ECO:0000256" key="1">
    <source>
        <dbReference type="ARBA" id="ARBA00004477"/>
    </source>
</evidence>
<evidence type="ECO:0000256" key="4">
    <source>
        <dbReference type="ARBA" id="ARBA00022824"/>
    </source>
</evidence>
<feature type="compositionally biased region" description="Acidic residues" evidence="7">
    <location>
        <begin position="235"/>
        <end position="248"/>
    </location>
</feature>
<dbReference type="AlphaFoldDB" id="A0A9P5D0W9"/>
<dbReference type="Proteomes" id="UP000749293">
    <property type="component" value="Unassembled WGS sequence"/>
</dbReference>
<dbReference type="OrthoDB" id="205546at2759"/>
<comment type="caution">
    <text evidence="9">The sequence shown here is derived from an EMBL/GenBank/DDBJ whole genome shotgun (WGS) entry which is preliminary data.</text>
</comment>